<evidence type="ECO:0000256" key="1">
    <source>
        <dbReference type="SAM" id="MobiDB-lite"/>
    </source>
</evidence>
<protein>
    <submittedName>
        <fullName evidence="2">Uncharacterized protein</fullName>
    </submittedName>
</protein>
<dbReference type="EMBL" id="CADCXV010000178">
    <property type="protein sequence ID" value="CAB0028694.1"/>
    <property type="molecule type" value="Genomic_DNA"/>
</dbReference>
<feature type="region of interest" description="Disordered" evidence="1">
    <location>
        <begin position="139"/>
        <end position="158"/>
    </location>
</feature>
<feature type="compositionally biased region" description="Polar residues" evidence="1">
    <location>
        <begin position="1"/>
        <end position="14"/>
    </location>
</feature>
<evidence type="ECO:0000313" key="2">
    <source>
        <dbReference type="EMBL" id="CAB0028694.1"/>
    </source>
</evidence>
<name>A0A6H5HVX3_9HYME</name>
<organism evidence="2 3">
    <name type="scientific">Trichogramma brassicae</name>
    <dbReference type="NCBI Taxonomy" id="86971"/>
    <lineage>
        <taxon>Eukaryota</taxon>
        <taxon>Metazoa</taxon>
        <taxon>Ecdysozoa</taxon>
        <taxon>Arthropoda</taxon>
        <taxon>Hexapoda</taxon>
        <taxon>Insecta</taxon>
        <taxon>Pterygota</taxon>
        <taxon>Neoptera</taxon>
        <taxon>Endopterygota</taxon>
        <taxon>Hymenoptera</taxon>
        <taxon>Apocrita</taxon>
        <taxon>Proctotrupomorpha</taxon>
        <taxon>Chalcidoidea</taxon>
        <taxon>Trichogrammatidae</taxon>
        <taxon>Trichogramma</taxon>
    </lineage>
</organism>
<reference evidence="2 3" key="1">
    <citation type="submission" date="2020-02" db="EMBL/GenBank/DDBJ databases">
        <authorList>
            <person name="Ferguson B K."/>
        </authorList>
    </citation>
    <scope>NUCLEOTIDE SEQUENCE [LARGE SCALE GENOMIC DNA]</scope>
</reference>
<dbReference type="AlphaFoldDB" id="A0A6H5HVX3"/>
<keyword evidence="3" id="KW-1185">Reference proteome</keyword>
<feature type="region of interest" description="Disordered" evidence="1">
    <location>
        <begin position="1"/>
        <end position="21"/>
    </location>
</feature>
<sequence length="174" mass="19630">MNATYCPRQHTTAGAASRQEAQPPYRCRHGGLRERGTSRQDVRRCRGPRQRVARIRDTTQIFNCVSAEGSCSWRSCVSAVNSVLCPWRGCIAALERIVAREVLRRDEVIRELLEWKGAKRIHCTATFSVDCPTHPPRRTITSLDGSRGRGSWRTADGNGRAERIRGIEAEKIRS</sequence>
<accession>A0A6H5HVX3</accession>
<evidence type="ECO:0000313" key="3">
    <source>
        <dbReference type="Proteomes" id="UP000479190"/>
    </source>
</evidence>
<proteinExistence type="predicted"/>
<dbReference type="Proteomes" id="UP000479190">
    <property type="component" value="Unassembled WGS sequence"/>
</dbReference>
<gene>
    <name evidence="2" type="ORF">TBRA_LOCUS833</name>
</gene>